<accession>A0A329CNQ0</accession>
<dbReference type="EMBL" id="QLTK01000004">
    <property type="protein sequence ID" value="RAS35868.1"/>
    <property type="molecule type" value="Genomic_DNA"/>
</dbReference>
<dbReference type="AlphaFoldDB" id="A0A329CNQ0"/>
<protein>
    <submittedName>
        <fullName evidence="2">Uncharacterized protein</fullName>
    </submittedName>
</protein>
<sequence length="57" mass="6200">METKVDTNATQEADAPQSVAGGFNRRVGERLHCEHPVATQDAPQPTHPTEEDNDVSN</sequence>
<comment type="caution">
    <text evidence="2">The sequence shown here is derived from an EMBL/GenBank/DDBJ whole genome shotgun (WGS) entry which is preliminary data.</text>
</comment>
<organism evidence="2 3">
    <name type="scientific">Paraburkholderia bryophila</name>
    <dbReference type="NCBI Taxonomy" id="420952"/>
    <lineage>
        <taxon>Bacteria</taxon>
        <taxon>Pseudomonadati</taxon>
        <taxon>Pseudomonadota</taxon>
        <taxon>Betaproteobacteria</taxon>
        <taxon>Burkholderiales</taxon>
        <taxon>Burkholderiaceae</taxon>
        <taxon>Paraburkholderia</taxon>
    </lineage>
</organism>
<dbReference type="RefSeq" id="WP_167444518.1">
    <property type="nucleotide sequence ID" value="NZ_CADFFP010000005.1"/>
</dbReference>
<name>A0A329CNQ0_9BURK</name>
<reference evidence="2 3" key="1">
    <citation type="submission" date="2018-06" db="EMBL/GenBank/DDBJ databases">
        <title>Genomic Encyclopedia of Type Strains, Phase III (KMG-III): the genomes of soil and plant-associated and newly described type strains.</title>
        <authorList>
            <person name="Whitman W."/>
        </authorList>
    </citation>
    <scope>NUCLEOTIDE SEQUENCE [LARGE SCALE GENOMIC DNA]</scope>
    <source>
        <strain evidence="2 3">LMG 23644</strain>
    </source>
</reference>
<dbReference type="Proteomes" id="UP000248918">
    <property type="component" value="Unassembled WGS sequence"/>
</dbReference>
<evidence type="ECO:0000313" key="2">
    <source>
        <dbReference type="EMBL" id="RAS35868.1"/>
    </source>
</evidence>
<feature type="compositionally biased region" description="Polar residues" evidence="1">
    <location>
        <begin position="1"/>
        <end position="11"/>
    </location>
</feature>
<evidence type="ECO:0000313" key="3">
    <source>
        <dbReference type="Proteomes" id="UP000248918"/>
    </source>
</evidence>
<feature type="region of interest" description="Disordered" evidence="1">
    <location>
        <begin position="1"/>
        <end position="57"/>
    </location>
</feature>
<proteinExistence type="predicted"/>
<gene>
    <name evidence="2" type="ORF">BX591_104198</name>
</gene>
<evidence type="ECO:0000256" key="1">
    <source>
        <dbReference type="SAM" id="MobiDB-lite"/>
    </source>
</evidence>
<feature type="compositionally biased region" description="Basic and acidic residues" evidence="1">
    <location>
        <begin position="26"/>
        <end position="35"/>
    </location>
</feature>